<dbReference type="EMBL" id="JBJKBG010000010">
    <property type="protein sequence ID" value="KAL3718258.1"/>
    <property type="molecule type" value="Genomic_DNA"/>
</dbReference>
<feature type="region of interest" description="Disordered" evidence="1">
    <location>
        <begin position="138"/>
        <end position="163"/>
    </location>
</feature>
<reference evidence="2 3" key="1">
    <citation type="submission" date="2024-11" db="EMBL/GenBank/DDBJ databases">
        <title>Chromosome-level genome assembly of Eucalyptus globulus Labill. provides insights into its genome evolution.</title>
        <authorList>
            <person name="Li X."/>
        </authorList>
    </citation>
    <scope>NUCLEOTIDE SEQUENCE [LARGE SCALE GENOMIC DNA]</scope>
    <source>
        <strain evidence="2">CL2024</strain>
        <tissue evidence="2">Fresh tender leaves</tissue>
    </source>
</reference>
<feature type="compositionally biased region" description="Acidic residues" evidence="1">
    <location>
        <begin position="56"/>
        <end position="69"/>
    </location>
</feature>
<feature type="compositionally biased region" description="Polar residues" evidence="1">
    <location>
        <begin position="138"/>
        <end position="150"/>
    </location>
</feature>
<organism evidence="2 3">
    <name type="scientific">Eucalyptus globulus</name>
    <name type="common">Tasmanian blue gum</name>
    <dbReference type="NCBI Taxonomy" id="34317"/>
    <lineage>
        <taxon>Eukaryota</taxon>
        <taxon>Viridiplantae</taxon>
        <taxon>Streptophyta</taxon>
        <taxon>Embryophyta</taxon>
        <taxon>Tracheophyta</taxon>
        <taxon>Spermatophyta</taxon>
        <taxon>Magnoliopsida</taxon>
        <taxon>eudicotyledons</taxon>
        <taxon>Gunneridae</taxon>
        <taxon>Pentapetalae</taxon>
        <taxon>rosids</taxon>
        <taxon>malvids</taxon>
        <taxon>Myrtales</taxon>
        <taxon>Myrtaceae</taxon>
        <taxon>Myrtoideae</taxon>
        <taxon>Eucalypteae</taxon>
        <taxon>Eucalyptus</taxon>
    </lineage>
</organism>
<name>A0ABD3IVN0_EUCGL</name>
<gene>
    <name evidence="2" type="ORF">ACJRO7_003402</name>
</gene>
<dbReference type="Proteomes" id="UP001634007">
    <property type="component" value="Unassembled WGS sequence"/>
</dbReference>
<protein>
    <submittedName>
        <fullName evidence="2">Uncharacterized protein</fullName>
    </submittedName>
</protein>
<evidence type="ECO:0000256" key="1">
    <source>
        <dbReference type="SAM" id="MobiDB-lite"/>
    </source>
</evidence>
<proteinExistence type="predicted"/>
<feature type="region of interest" description="Disordered" evidence="1">
    <location>
        <begin position="48"/>
        <end position="69"/>
    </location>
</feature>
<dbReference type="AlphaFoldDB" id="A0ABD3IVN0"/>
<sequence length="201" mass="22178">MSHLDSHNQNGKRSRETSEVFDTVFDFLMDFTNKAETIVSQHKRRPIDVDDATCGSDEEEEPSDDGGDAAEELFGKLPVGDKEELLKDVFGGIVGNMLDKLPNEGKEEFLLRCFGGLFPKLPSDSQIEIESKLKGVSSQTQGALAISSTPESPPTLPNLFPAGDLHEAGLRVERRTVKPRLRPEKIYVNRPGATGRPKDKK</sequence>
<accession>A0ABD3IVN0</accession>
<evidence type="ECO:0000313" key="3">
    <source>
        <dbReference type="Proteomes" id="UP001634007"/>
    </source>
</evidence>
<feature type="region of interest" description="Disordered" evidence="1">
    <location>
        <begin position="181"/>
        <end position="201"/>
    </location>
</feature>
<evidence type="ECO:0000313" key="2">
    <source>
        <dbReference type="EMBL" id="KAL3718258.1"/>
    </source>
</evidence>
<comment type="caution">
    <text evidence="2">The sequence shown here is derived from an EMBL/GenBank/DDBJ whole genome shotgun (WGS) entry which is preliminary data.</text>
</comment>
<keyword evidence="3" id="KW-1185">Reference proteome</keyword>